<dbReference type="EMBL" id="QXFU01000820">
    <property type="protein sequence ID" value="KAE9019481.1"/>
    <property type="molecule type" value="Genomic_DNA"/>
</dbReference>
<dbReference type="InterPro" id="IPR036397">
    <property type="entry name" value="RNaseH_sf"/>
</dbReference>
<dbReference type="GO" id="GO:0003676">
    <property type="term" value="F:nucleic acid binding"/>
    <property type="evidence" value="ECO:0007669"/>
    <property type="project" value="InterPro"/>
</dbReference>
<dbReference type="GO" id="GO:0015074">
    <property type="term" value="P:DNA integration"/>
    <property type="evidence" value="ECO:0007669"/>
    <property type="project" value="InterPro"/>
</dbReference>
<organism evidence="2 3">
    <name type="scientific">Phytophthora rubi</name>
    <dbReference type="NCBI Taxonomy" id="129364"/>
    <lineage>
        <taxon>Eukaryota</taxon>
        <taxon>Sar</taxon>
        <taxon>Stramenopiles</taxon>
        <taxon>Oomycota</taxon>
        <taxon>Peronosporomycetes</taxon>
        <taxon>Peronosporales</taxon>
        <taxon>Peronosporaceae</taxon>
        <taxon>Phytophthora</taxon>
    </lineage>
</organism>
<accession>A0A6A3LJ15</accession>
<sequence>MGYEVKRWVAGCQECGSRKARPREVIPPLRSLRGGDVGDRWALDVAGPFPTAKGWGERYVTAAVEYVTRYAVAEAVENHTAGNVAKFLLGHVVLRFGVFRALLTDGAPELTGKVVERLVELLQARQVNPVPYRPQMIGLVERFHRTWKDLVSLYMSEDAQDDWEEWVPFALYACNPVRHTTVGLSPNELMMGRRLRSPNELLRSTGVSEAGKVADYMAKLQRTTREQARQTKYYDRRVRNGREFRTGNKARMFRPHRGPKTTKFGHLWMGPMVVVEPAGYENFVIRRCDVDGEGEQYIAHVSFLVSYHYPTSLLQQEAADIAQQLEDEAFEAVAADVARPAQATGAAAVSVGAATGVARARTRRRPTRATGAVLHRWNGEWVEVRRRRRRNKTGNYIHEYRLEPAAGTERAVSVPIDDEGGVWLSVGEYERLWTSSKAMEGLGSGDGV</sequence>
<comment type="caution">
    <text evidence="2">The sequence shown here is derived from an EMBL/GenBank/DDBJ whole genome shotgun (WGS) entry which is preliminary data.</text>
</comment>
<dbReference type="PANTHER" id="PTHR47266">
    <property type="entry name" value="ENDONUCLEASE-RELATED"/>
    <property type="match status" value="1"/>
</dbReference>
<reference evidence="2 3" key="1">
    <citation type="submission" date="2018-09" db="EMBL/GenBank/DDBJ databases">
        <title>Genomic investigation of the strawberry pathogen Phytophthora fragariae indicates pathogenicity is determined by transcriptional variation in three key races.</title>
        <authorList>
            <person name="Adams T.M."/>
            <person name="Armitage A.D."/>
            <person name="Sobczyk M.K."/>
            <person name="Bates H.J."/>
            <person name="Dunwell J.M."/>
            <person name="Nellist C.F."/>
            <person name="Harrison R.J."/>
        </authorList>
    </citation>
    <scope>NUCLEOTIDE SEQUENCE [LARGE SCALE GENOMIC DNA]</scope>
    <source>
        <strain evidence="2 3">SCRP324</strain>
    </source>
</reference>
<dbReference type="AlphaFoldDB" id="A0A6A3LJ15"/>
<dbReference type="OrthoDB" id="413122at2759"/>
<evidence type="ECO:0000313" key="3">
    <source>
        <dbReference type="Proteomes" id="UP000435112"/>
    </source>
</evidence>
<dbReference type="SUPFAM" id="SSF53098">
    <property type="entry name" value="Ribonuclease H-like"/>
    <property type="match status" value="1"/>
</dbReference>
<name>A0A6A3LJ15_9STRA</name>
<dbReference type="InterPro" id="IPR052160">
    <property type="entry name" value="Gypsy_RT_Integrase-like"/>
</dbReference>
<evidence type="ECO:0000259" key="1">
    <source>
        <dbReference type="PROSITE" id="PS50994"/>
    </source>
</evidence>
<gene>
    <name evidence="2" type="ORF">PR002_g12794</name>
</gene>
<dbReference type="Gene3D" id="3.30.420.10">
    <property type="entry name" value="Ribonuclease H-like superfamily/Ribonuclease H"/>
    <property type="match status" value="1"/>
</dbReference>
<dbReference type="Proteomes" id="UP000435112">
    <property type="component" value="Unassembled WGS sequence"/>
</dbReference>
<protein>
    <recommendedName>
        <fullName evidence="1">Integrase catalytic domain-containing protein</fullName>
    </recommendedName>
</protein>
<dbReference type="InterPro" id="IPR012337">
    <property type="entry name" value="RNaseH-like_sf"/>
</dbReference>
<proteinExistence type="predicted"/>
<dbReference type="InterPro" id="IPR001584">
    <property type="entry name" value="Integrase_cat-core"/>
</dbReference>
<dbReference type="PROSITE" id="PS50994">
    <property type="entry name" value="INTEGRASE"/>
    <property type="match status" value="1"/>
</dbReference>
<evidence type="ECO:0000313" key="2">
    <source>
        <dbReference type="EMBL" id="KAE9019481.1"/>
    </source>
</evidence>
<feature type="domain" description="Integrase catalytic" evidence="1">
    <location>
        <begin position="18"/>
        <end position="194"/>
    </location>
</feature>